<dbReference type="AlphaFoldDB" id="A0A9Q1GMD9"/>
<dbReference type="Pfam" id="PF14111">
    <property type="entry name" value="DUF4283"/>
    <property type="match status" value="1"/>
</dbReference>
<sequence>MSRKEMTQHDDNGTKILNTKVSSYTSLFDPEDGAELKCVPTMNINGISYAKLEENDVSKTQYWNTVVHCCALRNSPHFEVIDGYIHHLWRHLSIDEVVSVSKGLFLISFNNNEDRNTVISKRLYFFDKKPFIVKHWNENIHIDTTSITSLTIWIQLLALDFK</sequence>
<accession>A0A9Q1GMD9</accession>
<evidence type="ECO:0000259" key="1">
    <source>
        <dbReference type="Pfam" id="PF14111"/>
    </source>
</evidence>
<feature type="domain" description="DUF4283" evidence="1">
    <location>
        <begin position="68"/>
        <end position="140"/>
    </location>
</feature>
<dbReference type="InterPro" id="IPR025558">
    <property type="entry name" value="DUF4283"/>
</dbReference>
<name>A0A9Q1GMD9_9CARY</name>
<keyword evidence="3" id="KW-1185">Reference proteome</keyword>
<dbReference type="EMBL" id="JAKOGI010002184">
    <property type="protein sequence ID" value="KAJ8422668.1"/>
    <property type="molecule type" value="Genomic_DNA"/>
</dbReference>
<comment type="caution">
    <text evidence="2">The sequence shown here is derived from an EMBL/GenBank/DDBJ whole genome shotgun (WGS) entry which is preliminary data.</text>
</comment>
<organism evidence="2 3">
    <name type="scientific">Carnegiea gigantea</name>
    <dbReference type="NCBI Taxonomy" id="171969"/>
    <lineage>
        <taxon>Eukaryota</taxon>
        <taxon>Viridiplantae</taxon>
        <taxon>Streptophyta</taxon>
        <taxon>Embryophyta</taxon>
        <taxon>Tracheophyta</taxon>
        <taxon>Spermatophyta</taxon>
        <taxon>Magnoliopsida</taxon>
        <taxon>eudicotyledons</taxon>
        <taxon>Gunneridae</taxon>
        <taxon>Pentapetalae</taxon>
        <taxon>Caryophyllales</taxon>
        <taxon>Cactineae</taxon>
        <taxon>Cactaceae</taxon>
        <taxon>Cactoideae</taxon>
        <taxon>Echinocereeae</taxon>
        <taxon>Carnegiea</taxon>
    </lineage>
</organism>
<proteinExistence type="predicted"/>
<evidence type="ECO:0000313" key="3">
    <source>
        <dbReference type="Proteomes" id="UP001153076"/>
    </source>
</evidence>
<reference evidence="2" key="1">
    <citation type="submission" date="2022-04" db="EMBL/GenBank/DDBJ databases">
        <title>Carnegiea gigantea Genome sequencing and assembly v2.</title>
        <authorList>
            <person name="Copetti D."/>
            <person name="Sanderson M.J."/>
            <person name="Burquez A."/>
            <person name="Wojciechowski M.F."/>
        </authorList>
    </citation>
    <scope>NUCLEOTIDE SEQUENCE</scope>
    <source>
        <strain evidence="2">SGP5-SGP5p</strain>
        <tissue evidence="2">Aerial part</tissue>
    </source>
</reference>
<dbReference type="Proteomes" id="UP001153076">
    <property type="component" value="Unassembled WGS sequence"/>
</dbReference>
<protein>
    <recommendedName>
        <fullName evidence="1">DUF4283 domain-containing protein</fullName>
    </recommendedName>
</protein>
<dbReference type="PANTHER" id="PTHR33233">
    <property type="entry name" value="ENDONUCLEASE/EXONUCLEASE/PHOSPHATASE"/>
    <property type="match status" value="1"/>
</dbReference>
<dbReference type="PANTHER" id="PTHR33233:SF17">
    <property type="entry name" value="DUF4283 DOMAIN-CONTAINING PROTEIN"/>
    <property type="match status" value="1"/>
</dbReference>
<evidence type="ECO:0000313" key="2">
    <source>
        <dbReference type="EMBL" id="KAJ8422668.1"/>
    </source>
</evidence>
<gene>
    <name evidence="2" type="ORF">Cgig2_004564</name>
</gene>